<evidence type="ECO:0000313" key="5">
    <source>
        <dbReference type="EMBL" id="AMJ41553.1"/>
    </source>
</evidence>
<dbReference type="OrthoDB" id="9766545at2"/>
<dbReference type="EMBL" id="CP014223">
    <property type="protein sequence ID" value="AMJ41553.1"/>
    <property type="molecule type" value="Genomic_DNA"/>
</dbReference>
<dbReference type="Proteomes" id="UP000184204">
    <property type="component" value="Unassembled WGS sequence"/>
</dbReference>
<dbReference type="InterPro" id="IPR013762">
    <property type="entry name" value="Integrase-like_cat_sf"/>
</dbReference>
<gene>
    <name evidence="5" type="primary">xerD_5</name>
    <name evidence="5" type="ORF">CPRO_19710</name>
    <name evidence="6" type="ORF">SAMN02745151_01573</name>
</gene>
<evidence type="ECO:0000259" key="4">
    <source>
        <dbReference type="PROSITE" id="PS51898"/>
    </source>
</evidence>
<dbReference type="GO" id="GO:0015074">
    <property type="term" value="P:DNA integration"/>
    <property type="evidence" value="ECO:0007669"/>
    <property type="project" value="InterPro"/>
</dbReference>
<reference evidence="8" key="3">
    <citation type="submission" date="2016-11" db="EMBL/GenBank/DDBJ databases">
        <authorList>
            <person name="Jaros S."/>
            <person name="Januszkiewicz K."/>
            <person name="Wedrychowicz H."/>
        </authorList>
    </citation>
    <scope>NUCLEOTIDE SEQUENCE [LARGE SCALE GENOMIC DNA]</scope>
    <source>
        <strain evidence="8">DSM 1682</strain>
    </source>
</reference>
<dbReference type="SUPFAM" id="SSF56349">
    <property type="entry name" value="DNA breaking-rejoining enzymes"/>
    <property type="match status" value="1"/>
</dbReference>
<dbReference type="InterPro" id="IPR050090">
    <property type="entry name" value="Tyrosine_recombinase_XerCD"/>
</dbReference>
<dbReference type="GO" id="GO:0003677">
    <property type="term" value="F:DNA binding"/>
    <property type="evidence" value="ECO:0007669"/>
    <property type="project" value="UniProtKB-KW"/>
</dbReference>
<dbReference type="Gene3D" id="1.10.443.10">
    <property type="entry name" value="Intergrase catalytic core"/>
    <property type="match status" value="1"/>
</dbReference>
<feature type="domain" description="Tyr recombinase" evidence="4">
    <location>
        <begin position="114"/>
        <end position="312"/>
    </location>
</feature>
<reference evidence="7" key="2">
    <citation type="submission" date="2016-01" db="EMBL/GenBank/DDBJ databases">
        <authorList>
            <person name="Poehlein A."/>
            <person name="Schlien K."/>
            <person name="Gottschalk G."/>
            <person name="Buckel W."/>
            <person name="Daniel R."/>
        </authorList>
    </citation>
    <scope>NUCLEOTIDE SEQUENCE [LARGE SCALE GENOMIC DNA]</scope>
    <source>
        <strain evidence="7">X2</strain>
    </source>
</reference>
<dbReference type="RefSeq" id="WP_066050975.1">
    <property type="nucleotide sequence ID" value="NZ_CP014223.1"/>
</dbReference>
<sequence length="332" mass="38136">MAKERNPIRTFEYTGPIGKHLEAFISEKRAVGFKYSAEAFRLREIDRLCIVLNTPPDSLPRNLVLEWGLKRSHESHKTWQSRQVVMRQLTEYFINHGLDTHLTTIEPLHKEYDFVPYIFSDDEIARIFSAADALKSYTWSPQRQEVLSLLFRILYCCGLRLGEALSLKLKDVDLENGVLTVIDGKNRTDRYIPMSPELTQRCRAFSAKMHQEHTQDSVFLPAPDGGFYSKGSMQYAWSQLLRAANIPRTDNGPRIHDLRHTFSVSCLKNWVRNGKDLNAMLPVLSAYLGHKRLSATGHYLRLTADMYPEVVSVFEANFGGVIPEGDYLHEED</sequence>
<dbReference type="Proteomes" id="UP000068026">
    <property type="component" value="Chromosome"/>
</dbReference>
<evidence type="ECO:0000313" key="7">
    <source>
        <dbReference type="Proteomes" id="UP000068026"/>
    </source>
</evidence>
<dbReference type="AlphaFoldDB" id="A0A0X1U9C2"/>
<evidence type="ECO:0000256" key="1">
    <source>
        <dbReference type="ARBA" id="ARBA00008857"/>
    </source>
</evidence>
<dbReference type="EMBL" id="FQUA01000005">
    <property type="protein sequence ID" value="SHE71268.1"/>
    <property type="molecule type" value="Genomic_DNA"/>
</dbReference>
<dbReference type="KEGG" id="cpro:CPRO_19710"/>
<evidence type="ECO:0000256" key="3">
    <source>
        <dbReference type="ARBA" id="ARBA00023172"/>
    </source>
</evidence>
<name>A0A0X1U9C2_ANAPI</name>
<reference evidence="6" key="4">
    <citation type="submission" date="2016-11" db="EMBL/GenBank/DDBJ databases">
        <authorList>
            <person name="Varghese N."/>
            <person name="Submissions S."/>
        </authorList>
    </citation>
    <scope>NUCLEOTIDE SEQUENCE</scope>
    <source>
        <strain evidence="6">DSM 1682</strain>
    </source>
</reference>
<dbReference type="Pfam" id="PF00589">
    <property type="entry name" value="Phage_integrase"/>
    <property type="match status" value="1"/>
</dbReference>
<dbReference type="GO" id="GO:0006310">
    <property type="term" value="P:DNA recombination"/>
    <property type="evidence" value="ECO:0007669"/>
    <property type="project" value="UniProtKB-KW"/>
</dbReference>
<proteinExistence type="inferred from homology"/>
<comment type="similarity">
    <text evidence="1">Belongs to the 'phage' integrase family.</text>
</comment>
<keyword evidence="2" id="KW-0238">DNA-binding</keyword>
<dbReference type="InterPro" id="IPR011010">
    <property type="entry name" value="DNA_brk_join_enz"/>
</dbReference>
<accession>A0A0X1U9C2</accession>
<evidence type="ECO:0000256" key="2">
    <source>
        <dbReference type="ARBA" id="ARBA00023125"/>
    </source>
</evidence>
<organism evidence="6 8">
    <name type="scientific">Anaerotignum propionicum DSM 1682</name>
    <dbReference type="NCBI Taxonomy" id="991789"/>
    <lineage>
        <taxon>Bacteria</taxon>
        <taxon>Bacillati</taxon>
        <taxon>Bacillota</taxon>
        <taxon>Clostridia</taxon>
        <taxon>Lachnospirales</taxon>
        <taxon>Anaerotignaceae</taxon>
        <taxon>Anaerotignum</taxon>
    </lineage>
</organism>
<evidence type="ECO:0000313" key="8">
    <source>
        <dbReference type="Proteomes" id="UP000184204"/>
    </source>
</evidence>
<dbReference type="PANTHER" id="PTHR30349:SF41">
    <property type="entry name" value="INTEGRASE_RECOMBINASE PROTEIN MJ0367-RELATED"/>
    <property type="match status" value="1"/>
</dbReference>
<keyword evidence="7" id="KW-1185">Reference proteome</keyword>
<dbReference type="PANTHER" id="PTHR30349">
    <property type="entry name" value="PHAGE INTEGRASE-RELATED"/>
    <property type="match status" value="1"/>
</dbReference>
<dbReference type="PROSITE" id="PS51898">
    <property type="entry name" value="TYR_RECOMBINASE"/>
    <property type="match status" value="1"/>
</dbReference>
<evidence type="ECO:0000313" key="6">
    <source>
        <dbReference type="EMBL" id="SHE71268.1"/>
    </source>
</evidence>
<protein>
    <submittedName>
        <fullName evidence="6">Site-specific recombinase XerD</fullName>
    </submittedName>
    <submittedName>
        <fullName evidence="5">Tyrosine recombinase XerD</fullName>
    </submittedName>
</protein>
<reference evidence="5 7" key="1">
    <citation type="journal article" date="2016" name="Genome Announc.">
        <title>Complete Genome Sequence of the Amino Acid-Fermenting Clostridium propionicum X2 (DSM 1682).</title>
        <authorList>
            <person name="Poehlein A."/>
            <person name="Schlien K."/>
            <person name="Chowdhury N.P."/>
            <person name="Gottschalk G."/>
            <person name="Buckel W."/>
            <person name="Daniel R."/>
        </authorList>
    </citation>
    <scope>NUCLEOTIDE SEQUENCE [LARGE SCALE GENOMIC DNA]</scope>
    <source>
        <strain evidence="5 7">X2</strain>
    </source>
</reference>
<dbReference type="InterPro" id="IPR002104">
    <property type="entry name" value="Integrase_catalytic"/>
</dbReference>
<keyword evidence="3" id="KW-0233">DNA recombination</keyword>